<keyword evidence="6" id="KW-0067">ATP-binding</keyword>
<dbReference type="Gene3D" id="1.20.1560.10">
    <property type="entry name" value="ABC transporter type 1, transmembrane domain"/>
    <property type="match status" value="1"/>
</dbReference>
<dbReference type="InterPro" id="IPR011527">
    <property type="entry name" value="ABC1_TM_dom"/>
</dbReference>
<dbReference type="GO" id="GO:0016887">
    <property type="term" value="F:ATP hydrolysis activity"/>
    <property type="evidence" value="ECO:0007669"/>
    <property type="project" value="InterPro"/>
</dbReference>
<dbReference type="SUPFAM" id="SSF52540">
    <property type="entry name" value="P-loop containing nucleoside triphosphate hydrolases"/>
    <property type="match status" value="1"/>
</dbReference>
<evidence type="ECO:0000259" key="11">
    <source>
        <dbReference type="PROSITE" id="PS50929"/>
    </source>
</evidence>
<dbReference type="GO" id="GO:0005524">
    <property type="term" value="F:ATP binding"/>
    <property type="evidence" value="ECO:0007669"/>
    <property type="project" value="UniProtKB-KW"/>
</dbReference>
<dbReference type="NCBIfam" id="TIGR03375">
    <property type="entry name" value="type_I_sec_LssB"/>
    <property type="match status" value="1"/>
</dbReference>
<keyword evidence="3" id="KW-1003">Cell membrane</keyword>
<dbReference type="InterPro" id="IPR036640">
    <property type="entry name" value="ABC1_TM_sf"/>
</dbReference>
<sequence>MMDVEEPKGRIAEWLSGPLLQNRSLYIKVGVAAAMINFFSLIVALFTMTVYDRVVPNNATDSLIGLTIGLAFVLAFDFVLKLLRSYFVDVAGARVDRDIGRTVFARILAMRLDLGRRSTGGLAGLVREIETLRDFFASATLTTLVDLPFVVITLFAIAMIGGNLVLVPLVLIPLVVISALVSQPIMKRLASRTLGEALGKQAVLVETIGSLETVKSSNAGRMLERRWDAAMKGHSQAALRQRITSNVSINIAGSAQTMAYTGIVVFGVFAIANQSLTMGGLIACSILAGRAVAPLGAIAGLLTRINAARTAYRQIDELMQRPSEGPQSGRGLAPKSVEGGIEFREVDFRYPGAAELALRGISMRIEPGEHVGLVGPVGSGKSTIAKLLIGLYPPTSGVLMVDGNDIRQLSPDSLRAKVGALLQDNVLLTGSIRENILLGRDDVDDEEMIRASKAALAHDFIASMPSGYDVELADRGEGLSGGQRQAIAMARALVGRPPVLIFDEPTSAVDTETESRLMTNLREEFAGRTLILITHRPSLLGLVDRVVLMSRGRIVMDGTPDNITRNVTRIGKR</sequence>
<dbReference type="Pfam" id="PF00005">
    <property type="entry name" value="ABC_tran"/>
    <property type="match status" value="1"/>
</dbReference>
<evidence type="ECO:0000313" key="13">
    <source>
        <dbReference type="Proteomes" id="UP000504693"/>
    </source>
</evidence>
<dbReference type="InterPro" id="IPR017871">
    <property type="entry name" value="ABC_transporter-like_CS"/>
</dbReference>
<reference evidence="12 13" key="1">
    <citation type="submission" date="2020-05" db="EMBL/GenBank/DDBJ databases">
        <title>Erythrobacter mangrovi sp. nov., isolated from rhizosphere soil of mangrove plant (Kandelia candel).</title>
        <authorList>
            <person name="Ye Y.H."/>
        </authorList>
    </citation>
    <scope>NUCLEOTIDE SEQUENCE [LARGE SCALE GENOMIC DNA]</scope>
    <source>
        <strain evidence="12 13">EB310</strain>
    </source>
</reference>
<keyword evidence="7 9" id="KW-1133">Transmembrane helix</keyword>
<evidence type="ECO:0000259" key="10">
    <source>
        <dbReference type="PROSITE" id="PS50893"/>
    </source>
</evidence>
<dbReference type="InterPro" id="IPR003439">
    <property type="entry name" value="ABC_transporter-like_ATP-bd"/>
</dbReference>
<evidence type="ECO:0000313" key="12">
    <source>
        <dbReference type="EMBL" id="QKG72227.1"/>
    </source>
</evidence>
<feature type="domain" description="ABC transporter" evidence="10">
    <location>
        <begin position="341"/>
        <end position="570"/>
    </location>
</feature>
<keyword evidence="13" id="KW-1185">Reference proteome</keyword>
<evidence type="ECO:0000256" key="3">
    <source>
        <dbReference type="ARBA" id="ARBA00022475"/>
    </source>
</evidence>
<comment type="subcellular location">
    <subcellularLocation>
        <location evidence="1">Cell membrane</location>
        <topology evidence="1">Multi-pass membrane protein</topology>
    </subcellularLocation>
</comment>
<dbReference type="PANTHER" id="PTHR43394:SF1">
    <property type="entry name" value="ATP-BINDING CASSETTE SUB-FAMILY B MEMBER 10, MITOCHONDRIAL"/>
    <property type="match status" value="1"/>
</dbReference>
<feature type="transmembrane region" description="Helical" evidence="9">
    <location>
        <begin position="249"/>
        <end position="272"/>
    </location>
</feature>
<protein>
    <submittedName>
        <fullName evidence="12">Type I secretion system permease/ATPase</fullName>
    </submittedName>
</protein>
<feature type="transmembrane region" description="Helical" evidence="9">
    <location>
        <begin position="135"/>
        <end position="158"/>
    </location>
</feature>
<dbReference type="FunFam" id="3.40.50.300:FF:000299">
    <property type="entry name" value="ABC transporter ATP-binding protein/permease"/>
    <property type="match status" value="1"/>
</dbReference>
<dbReference type="KEGG" id="emv:HQR01_13100"/>
<evidence type="ECO:0000256" key="7">
    <source>
        <dbReference type="ARBA" id="ARBA00022989"/>
    </source>
</evidence>
<dbReference type="SMART" id="SM00382">
    <property type="entry name" value="AAA"/>
    <property type="match status" value="1"/>
</dbReference>
<keyword evidence="8 9" id="KW-0472">Membrane</keyword>
<evidence type="ECO:0000256" key="2">
    <source>
        <dbReference type="ARBA" id="ARBA00022448"/>
    </source>
</evidence>
<feature type="domain" description="ABC transmembrane type-1" evidence="11">
    <location>
        <begin position="29"/>
        <end position="307"/>
    </location>
</feature>
<gene>
    <name evidence="12" type="ORF">HQR01_13100</name>
</gene>
<dbReference type="CDD" id="cd18587">
    <property type="entry name" value="ABC_6TM_LapB_like"/>
    <property type="match status" value="1"/>
</dbReference>
<feature type="transmembrane region" description="Helical" evidence="9">
    <location>
        <begin position="278"/>
        <end position="303"/>
    </location>
</feature>
<name>A0A7D4BWY3_9SPHN</name>
<dbReference type="GO" id="GO:0015421">
    <property type="term" value="F:ABC-type oligopeptide transporter activity"/>
    <property type="evidence" value="ECO:0007669"/>
    <property type="project" value="TreeGrafter"/>
</dbReference>
<evidence type="ECO:0000256" key="1">
    <source>
        <dbReference type="ARBA" id="ARBA00004651"/>
    </source>
</evidence>
<keyword evidence="2" id="KW-0813">Transport</keyword>
<dbReference type="InterPro" id="IPR027417">
    <property type="entry name" value="P-loop_NTPase"/>
</dbReference>
<dbReference type="InterPro" id="IPR039421">
    <property type="entry name" value="Type_1_exporter"/>
</dbReference>
<dbReference type="PANTHER" id="PTHR43394">
    <property type="entry name" value="ATP-DEPENDENT PERMEASE MDL1, MITOCHONDRIAL"/>
    <property type="match status" value="1"/>
</dbReference>
<feature type="transmembrane region" description="Helical" evidence="9">
    <location>
        <begin position="25"/>
        <end position="51"/>
    </location>
</feature>
<dbReference type="SUPFAM" id="SSF90123">
    <property type="entry name" value="ABC transporter transmembrane region"/>
    <property type="match status" value="1"/>
</dbReference>
<feature type="transmembrane region" description="Helical" evidence="9">
    <location>
        <begin position="63"/>
        <end position="80"/>
    </location>
</feature>
<dbReference type="Proteomes" id="UP000504693">
    <property type="component" value="Chromosome"/>
</dbReference>
<dbReference type="PROSITE" id="PS50929">
    <property type="entry name" value="ABC_TM1F"/>
    <property type="match status" value="1"/>
</dbReference>
<feature type="transmembrane region" description="Helical" evidence="9">
    <location>
        <begin position="164"/>
        <end position="182"/>
    </location>
</feature>
<evidence type="ECO:0000256" key="4">
    <source>
        <dbReference type="ARBA" id="ARBA00022692"/>
    </source>
</evidence>
<evidence type="ECO:0000256" key="8">
    <source>
        <dbReference type="ARBA" id="ARBA00023136"/>
    </source>
</evidence>
<evidence type="ECO:0000256" key="6">
    <source>
        <dbReference type="ARBA" id="ARBA00022840"/>
    </source>
</evidence>
<evidence type="ECO:0000256" key="9">
    <source>
        <dbReference type="SAM" id="Phobius"/>
    </source>
</evidence>
<dbReference type="AlphaFoldDB" id="A0A7D4BWY3"/>
<accession>A0A7D4BWY3</accession>
<proteinExistence type="predicted"/>
<evidence type="ECO:0000256" key="5">
    <source>
        <dbReference type="ARBA" id="ARBA00022741"/>
    </source>
</evidence>
<dbReference type="PROSITE" id="PS00211">
    <property type="entry name" value="ABC_TRANSPORTER_1"/>
    <property type="match status" value="1"/>
</dbReference>
<organism evidence="12 13">
    <name type="scientific">Erythrobacter mangrovi</name>
    <dbReference type="NCBI Taxonomy" id="2739433"/>
    <lineage>
        <taxon>Bacteria</taxon>
        <taxon>Pseudomonadati</taxon>
        <taxon>Pseudomonadota</taxon>
        <taxon>Alphaproteobacteria</taxon>
        <taxon>Sphingomonadales</taxon>
        <taxon>Erythrobacteraceae</taxon>
        <taxon>Erythrobacter/Porphyrobacter group</taxon>
        <taxon>Erythrobacter</taxon>
    </lineage>
</organism>
<dbReference type="InterPro" id="IPR003593">
    <property type="entry name" value="AAA+_ATPase"/>
</dbReference>
<dbReference type="InterPro" id="IPR017750">
    <property type="entry name" value="ATPase_T1SS"/>
</dbReference>
<dbReference type="GO" id="GO:0005886">
    <property type="term" value="C:plasma membrane"/>
    <property type="evidence" value="ECO:0007669"/>
    <property type="project" value="UniProtKB-SubCell"/>
</dbReference>
<dbReference type="EMBL" id="CP053921">
    <property type="protein sequence ID" value="QKG72227.1"/>
    <property type="molecule type" value="Genomic_DNA"/>
</dbReference>
<dbReference type="RefSeq" id="WP_173215289.1">
    <property type="nucleotide sequence ID" value="NZ_CP053921.1"/>
</dbReference>
<dbReference type="Gene3D" id="3.40.50.300">
    <property type="entry name" value="P-loop containing nucleotide triphosphate hydrolases"/>
    <property type="match status" value="1"/>
</dbReference>
<keyword evidence="5" id="KW-0547">Nucleotide-binding</keyword>
<dbReference type="Pfam" id="PF00664">
    <property type="entry name" value="ABC_membrane"/>
    <property type="match status" value="1"/>
</dbReference>
<keyword evidence="4 9" id="KW-0812">Transmembrane</keyword>
<dbReference type="PROSITE" id="PS50893">
    <property type="entry name" value="ABC_TRANSPORTER_2"/>
    <property type="match status" value="1"/>
</dbReference>